<sequence>MKRELDAMTCASSDGTATPPAAFIEEDNVVPPSKRVKPDLSLAATDDALPLPEDPVPGVVHHPMKVLGLVRDQLMTAVDAHLQAKLLLEYSQAAIAPNARTDSAIDFLFSYLQQHQEASASGKNEQASARGSNSTGGGNSNNAGNTGGAIVVGAIVRGLRKLLMVKPRIVEPMIQVDAMGEQLMQCMSVAEDCKLRRDMICIVLDCLFITNKFQQAETLLTVCINDHDENMQRTCARAYQRLHDSGRGFTTTPALFERFIALLLYGAHPQTRVCGARLLAAIARTDVHPNVKTLAVVADTGLDFGDYVFLLLCTGASDQSVIVRAEIAQLLRQLPSPSNTIVHHVLQKAPQNEEIVDMESKSVMMASSGMLLSLLEDQASEVVAASSGAIRVHCDALVDDALDRVIPAHFDRLCAGELEEELHLTLLANTHRLLEKRAQGPAGKFPITEEQLLLFIAHHPTRTSAIALGSLKILMQCAVPITLSDTIINTFSLPRRDLTYESEGSTLNETLAKLHDVYSHQTVEVEEDRSAAINDAIASSKRFQWSLPVHRQDISTSKTLKAKFLASVSNPPSKNEVARYLKSIRNLHGQPASEAQRLVAKLLEVVLMCRREPTALEMCEQGYQTCGDLVARLPRFEWKIQVELNLMRLGFRLGMALKDLENCTLGQLNGLIAGVYSEIGRLQRSRALPDSMIMGPLSSATQLRARLTGFWQTCWPETLISWVDQRQTLKLTHAMITNPGPGDKESHEVSSQWPFKLNVCATITDLRNPLQLCIRTRSPNGTMASHPVPLKSLRWKRPGSYALEHQISIMVTPFSDPCNIAISLCLRAPSLDLSGHRSENYVAISQPASCSVFYRASSVSRQSSRS</sequence>
<organism evidence="3 4">
    <name type="scientific">Lagenidium giganteum</name>
    <dbReference type="NCBI Taxonomy" id="4803"/>
    <lineage>
        <taxon>Eukaryota</taxon>
        <taxon>Sar</taxon>
        <taxon>Stramenopiles</taxon>
        <taxon>Oomycota</taxon>
        <taxon>Peronosporomycetes</taxon>
        <taxon>Pythiales</taxon>
        <taxon>Pythiaceae</taxon>
    </lineage>
</organism>
<protein>
    <recommendedName>
        <fullName evidence="2">Integrator complex subunit 4/Protein SIEL C-terminal Ig-like domain-containing protein</fullName>
    </recommendedName>
</protein>
<feature type="domain" description="Integrator complex subunit 4/Protein SIEL C-terminal Ig-like" evidence="2">
    <location>
        <begin position="736"/>
        <end position="852"/>
    </location>
</feature>
<accession>A0AAV2Z0K9</accession>
<reference evidence="3" key="1">
    <citation type="submission" date="2022-11" db="EMBL/GenBank/DDBJ databases">
        <authorList>
            <person name="Morgan W.R."/>
            <person name="Tartar A."/>
        </authorList>
    </citation>
    <scope>NUCLEOTIDE SEQUENCE</scope>
    <source>
        <strain evidence="3">ARSEF 373</strain>
    </source>
</reference>
<feature type="region of interest" description="Disordered" evidence="1">
    <location>
        <begin position="1"/>
        <end position="20"/>
    </location>
</feature>
<proteinExistence type="predicted"/>
<name>A0AAV2Z0K9_9STRA</name>
<keyword evidence="4" id="KW-1185">Reference proteome</keyword>
<evidence type="ECO:0000313" key="3">
    <source>
        <dbReference type="EMBL" id="DBA00172.1"/>
    </source>
</evidence>
<gene>
    <name evidence="3" type="ORF">N0F65_007797</name>
</gene>
<dbReference type="AlphaFoldDB" id="A0AAV2Z0K9"/>
<dbReference type="SUPFAM" id="SSF48371">
    <property type="entry name" value="ARM repeat"/>
    <property type="match status" value="1"/>
</dbReference>
<dbReference type="InterPro" id="IPR057412">
    <property type="entry name" value="INTS4_C"/>
</dbReference>
<reference evidence="3" key="2">
    <citation type="journal article" date="2023" name="Microbiol Resour">
        <title>Decontamination and Annotation of the Draft Genome Sequence of the Oomycete Lagenidium giganteum ARSEF 373.</title>
        <authorList>
            <person name="Morgan W.R."/>
            <person name="Tartar A."/>
        </authorList>
    </citation>
    <scope>NUCLEOTIDE SEQUENCE</scope>
    <source>
        <strain evidence="3">ARSEF 373</strain>
    </source>
</reference>
<dbReference type="Proteomes" id="UP001146120">
    <property type="component" value="Unassembled WGS sequence"/>
</dbReference>
<dbReference type="InterPro" id="IPR016024">
    <property type="entry name" value="ARM-type_fold"/>
</dbReference>
<evidence type="ECO:0000313" key="4">
    <source>
        <dbReference type="Proteomes" id="UP001146120"/>
    </source>
</evidence>
<evidence type="ECO:0000259" key="2">
    <source>
        <dbReference type="Pfam" id="PF25458"/>
    </source>
</evidence>
<evidence type="ECO:0000256" key="1">
    <source>
        <dbReference type="SAM" id="MobiDB-lite"/>
    </source>
</evidence>
<dbReference type="Pfam" id="PF25458">
    <property type="entry name" value="INTS4_C"/>
    <property type="match status" value="1"/>
</dbReference>
<dbReference type="EMBL" id="DAKRPA010000068">
    <property type="protein sequence ID" value="DBA00172.1"/>
    <property type="molecule type" value="Genomic_DNA"/>
</dbReference>
<comment type="caution">
    <text evidence="3">The sequence shown here is derived from an EMBL/GenBank/DDBJ whole genome shotgun (WGS) entry which is preliminary data.</text>
</comment>
<feature type="region of interest" description="Disordered" evidence="1">
    <location>
        <begin position="119"/>
        <end position="143"/>
    </location>
</feature>